<gene>
    <name evidence="1" type="ORF">MNBD_DELTA03-315</name>
</gene>
<evidence type="ECO:0008006" key="2">
    <source>
        <dbReference type="Google" id="ProtNLM"/>
    </source>
</evidence>
<dbReference type="InterPro" id="IPR010235">
    <property type="entry name" value="HepT"/>
</dbReference>
<reference evidence="1" key="1">
    <citation type="submission" date="2018-06" db="EMBL/GenBank/DDBJ databases">
        <authorList>
            <person name="Zhirakovskaya E."/>
        </authorList>
    </citation>
    <scope>NUCLEOTIDE SEQUENCE</scope>
</reference>
<dbReference type="Pfam" id="PF08780">
    <property type="entry name" value="NTase_sub_bind"/>
    <property type="match status" value="1"/>
</dbReference>
<dbReference type="AlphaFoldDB" id="A0A3B0VA54"/>
<dbReference type="SUPFAM" id="SSF81593">
    <property type="entry name" value="Nucleotidyltransferase substrate binding subunit/domain"/>
    <property type="match status" value="1"/>
</dbReference>
<sequence length="141" mass="16635">MSARQDIRWLQRLNQYKKAFKNLTDAVELNKKRALSKLEEQGLIKAFELVHELSWLVIKDFYEDQGDVSIQGSKDAVRLAFKRGLIEDGEIFMKSIKTRQLSVHTYNEETAEKIHHDILNCYYDAFKNLLDKLEEIKDKED</sequence>
<dbReference type="NCBIfam" id="TIGR01987">
    <property type="entry name" value="HI0074"/>
    <property type="match status" value="1"/>
</dbReference>
<dbReference type="Gene3D" id="1.20.120.330">
    <property type="entry name" value="Nucleotidyltransferases domain 2"/>
    <property type="match status" value="1"/>
</dbReference>
<protein>
    <recommendedName>
        <fullName evidence="2">Nucleotidyltransferase</fullName>
    </recommendedName>
</protein>
<dbReference type="EMBL" id="UOEX01000298">
    <property type="protein sequence ID" value="VAW39741.1"/>
    <property type="molecule type" value="Genomic_DNA"/>
</dbReference>
<evidence type="ECO:0000313" key="1">
    <source>
        <dbReference type="EMBL" id="VAW39741.1"/>
    </source>
</evidence>
<proteinExistence type="predicted"/>
<name>A0A3B0VA54_9ZZZZ</name>
<accession>A0A3B0VA54</accession>
<organism evidence="1">
    <name type="scientific">hydrothermal vent metagenome</name>
    <dbReference type="NCBI Taxonomy" id="652676"/>
    <lineage>
        <taxon>unclassified sequences</taxon>
        <taxon>metagenomes</taxon>
        <taxon>ecological metagenomes</taxon>
    </lineage>
</organism>